<feature type="non-terminal residue" evidence="8">
    <location>
        <position position="1"/>
    </location>
</feature>
<dbReference type="PANTHER" id="PTHR13931">
    <property type="entry name" value="UBIQUITINATION FACTOR E4"/>
    <property type="match status" value="1"/>
</dbReference>
<dbReference type="GO" id="GO:0000151">
    <property type="term" value="C:ubiquitin ligase complex"/>
    <property type="evidence" value="ECO:0007669"/>
    <property type="project" value="InterPro"/>
</dbReference>
<feature type="domain" description="Ubiquitin conjugation factor E4 core" evidence="7">
    <location>
        <begin position="1"/>
        <end position="83"/>
    </location>
</feature>
<dbReference type="Pfam" id="PF10408">
    <property type="entry name" value="Ufd2P_core"/>
    <property type="match status" value="1"/>
</dbReference>
<comment type="pathway">
    <text evidence="2">Protein modification; protein ubiquitination.</text>
</comment>
<dbReference type="InterPro" id="IPR045132">
    <property type="entry name" value="UBE4"/>
</dbReference>
<feature type="compositionally biased region" description="Basic and acidic residues" evidence="6">
    <location>
        <begin position="69"/>
        <end position="83"/>
    </location>
</feature>
<dbReference type="GO" id="GO:0006511">
    <property type="term" value="P:ubiquitin-dependent protein catabolic process"/>
    <property type="evidence" value="ECO:0007669"/>
    <property type="project" value="InterPro"/>
</dbReference>
<keyword evidence="5" id="KW-0539">Nucleus</keyword>
<name>A0A0G4NNY8_VERLO</name>
<proteinExistence type="predicted"/>
<organism evidence="8 9">
    <name type="scientific">Verticillium longisporum</name>
    <name type="common">Verticillium dahliae var. longisporum</name>
    <dbReference type="NCBI Taxonomy" id="100787"/>
    <lineage>
        <taxon>Eukaryota</taxon>
        <taxon>Fungi</taxon>
        <taxon>Dikarya</taxon>
        <taxon>Ascomycota</taxon>
        <taxon>Pezizomycotina</taxon>
        <taxon>Sordariomycetes</taxon>
        <taxon>Hypocreomycetidae</taxon>
        <taxon>Glomerellales</taxon>
        <taxon>Plectosphaerellaceae</taxon>
        <taxon>Verticillium</taxon>
    </lineage>
</organism>
<evidence type="ECO:0000313" key="9">
    <source>
        <dbReference type="Proteomes" id="UP000045706"/>
    </source>
</evidence>
<evidence type="ECO:0000256" key="4">
    <source>
        <dbReference type="ARBA" id="ARBA00022786"/>
    </source>
</evidence>
<evidence type="ECO:0000256" key="3">
    <source>
        <dbReference type="ARBA" id="ARBA00022679"/>
    </source>
</evidence>
<dbReference type="UniPathway" id="UPA00143"/>
<sequence length="83" mass="9810">IFQVIKCVWGNDVYREQLARESKVNRQFFVQFVNLLLNDATYVLDEALTKFPKIHQLQADVEQNPGMTPEDREKKLEELQTLE</sequence>
<dbReference type="InterPro" id="IPR019474">
    <property type="entry name" value="Ub_conjug_fac_E4_core"/>
</dbReference>
<evidence type="ECO:0000259" key="7">
    <source>
        <dbReference type="Pfam" id="PF10408"/>
    </source>
</evidence>
<dbReference type="AlphaFoldDB" id="A0A0G4NNY8"/>
<keyword evidence="4" id="KW-0833">Ubl conjugation pathway</keyword>
<feature type="non-terminal residue" evidence="8">
    <location>
        <position position="83"/>
    </location>
</feature>
<dbReference type="GO" id="GO:0036503">
    <property type="term" value="P:ERAD pathway"/>
    <property type="evidence" value="ECO:0007669"/>
    <property type="project" value="InterPro"/>
</dbReference>
<dbReference type="PANTHER" id="PTHR13931:SF2">
    <property type="entry name" value="UBIQUITIN CONJUGATION FACTOR E4 B"/>
    <property type="match status" value="1"/>
</dbReference>
<evidence type="ECO:0000313" key="8">
    <source>
        <dbReference type="EMBL" id="CRK48051.1"/>
    </source>
</evidence>
<evidence type="ECO:0000256" key="1">
    <source>
        <dbReference type="ARBA" id="ARBA00004123"/>
    </source>
</evidence>
<dbReference type="GO" id="GO:0000209">
    <property type="term" value="P:protein polyubiquitination"/>
    <property type="evidence" value="ECO:0007669"/>
    <property type="project" value="TreeGrafter"/>
</dbReference>
<reference evidence="9" key="1">
    <citation type="submission" date="2015-05" db="EMBL/GenBank/DDBJ databases">
        <authorList>
            <person name="Fogelqvist Johan"/>
        </authorList>
    </citation>
    <scope>NUCLEOTIDE SEQUENCE [LARGE SCALE GENOMIC DNA]</scope>
</reference>
<evidence type="ECO:0000256" key="2">
    <source>
        <dbReference type="ARBA" id="ARBA00004906"/>
    </source>
</evidence>
<gene>
    <name evidence="8" type="ORF">BN1723_020468</name>
</gene>
<dbReference type="GO" id="GO:0034450">
    <property type="term" value="F:ubiquitin-ubiquitin ligase activity"/>
    <property type="evidence" value="ECO:0007669"/>
    <property type="project" value="InterPro"/>
</dbReference>
<feature type="region of interest" description="Disordered" evidence="6">
    <location>
        <begin position="60"/>
        <end position="83"/>
    </location>
</feature>
<comment type="subcellular location">
    <subcellularLocation>
        <location evidence="1">Nucleus</location>
    </subcellularLocation>
</comment>
<dbReference type="GO" id="GO:0005737">
    <property type="term" value="C:cytoplasm"/>
    <property type="evidence" value="ECO:0007669"/>
    <property type="project" value="TreeGrafter"/>
</dbReference>
<dbReference type="GO" id="GO:0005634">
    <property type="term" value="C:nucleus"/>
    <property type="evidence" value="ECO:0007669"/>
    <property type="project" value="UniProtKB-SubCell"/>
</dbReference>
<dbReference type="EMBL" id="CVQI01037240">
    <property type="protein sequence ID" value="CRK48051.1"/>
    <property type="molecule type" value="Genomic_DNA"/>
</dbReference>
<protein>
    <recommendedName>
        <fullName evidence="7">Ubiquitin conjugation factor E4 core domain-containing protein</fullName>
    </recommendedName>
</protein>
<evidence type="ECO:0000256" key="6">
    <source>
        <dbReference type="SAM" id="MobiDB-lite"/>
    </source>
</evidence>
<dbReference type="Proteomes" id="UP000045706">
    <property type="component" value="Unassembled WGS sequence"/>
</dbReference>
<keyword evidence="3" id="KW-0808">Transferase</keyword>
<accession>A0A0G4NNY8</accession>
<evidence type="ECO:0000256" key="5">
    <source>
        <dbReference type="ARBA" id="ARBA00023242"/>
    </source>
</evidence>